<dbReference type="InterPro" id="IPR012667">
    <property type="entry name" value="CbtB_put"/>
</dbReference>
<keyword evidence="1" id="KW-0472">Membrane</keyword>
<gene>
    <name evidence="2" type="ORF">MMF94_08810</name>
</gene>
<dbReference type="Proteomes" id="UP001299970">
    <property type="component" value="Unassembled WGS sequence"/>
</dbReference>
<evidence type="ECO:0000313" key="2">
    <source>
        <dbReference type="EMBL" id="MCH6165780.1"/>
    </source>
</evidence>
<reference evidence="2 3" key="1">
    <citation type="submission" date="2022-03" db="EMBL/GenBank/DDBJ databases">
        <title>Pseudonocardia alaer sp. nov., a novel actinomycete isolated from reed forest soil.</title>
        <authorList>
            <person name="Wang L."/>
        </authorList>
    </citation>
    <scope>NUCLEOTIDE SEQUENCE [LARGE SCALE GENOMIC DNA]</scope>
    <source>
        <strain evidence="2 3">Y-16303</strain>
    </source>
</reference>
<comment type="caution">
    <text evidence="2">The sequence shown here is derived from an EMBL/GenBank/DDBJ whole genome shotgun (WGS) entry which is preliminary data.</text>
</comment>
<dbReference type="EMBL" id="JAKXMK010000007">
    <property type="protein sequence ID" value="MCH6165780.1"/>
    <property type="molecule type" value="Genomic_DNA"/>
</dbReference>
<evidence type="ECO:0000256" key="1">
    <source>
        <dbReference type="SAM" id="Phobius"/>
    </source>
</evidence>
<proteinExistence type="predicted"/>
<evidence type="ECO:0000313" key="3">
    <source>
        <dbReference type="Proteomes" id="UP001299970"/>
    </source>
</evidence>
<dbReference type="Pfam" id="PF09489">
    <property type="entry name" value="CbtB"/>
    <property type="match status" value="1"/>
</dbReference>
<sequence>MTQAAAERPSVTGVVPAPIPLREIAPWALFGGVILVALLYLVGLDQGATSVFPGEMLHEFVHDGRHLLGFPCH</sequence>
<protein>
    <submittedName>
        <fullName evidence="2">CbtB-domain containing protein</fullName>
    </submittedName>
</protein>
<organism evidence="2 3">
    <name type="scientific">Pseudonocardia alaniniphila</name>
    <dbReference type="NCBI Taxonomy" id="75291"/>
    <lineage>
        <taxon>Bacteria</taxon>
        <taxon>Bacillati</taxon>
        <taxon>Actinomycetota</taxon>
        <taxon>Actinomycetes</taxon>
        <taxon>Pseudonocardiales</taxon>
        <taxon>Pseudonocardiaceae</taxon>
        <taxon>Pseudonocardia</taxon>
    </lineage>
</organism>
<keyword evidence="1" id="KW-1133">Transmembrane helix</keyword>
<dbReference type="RefSeq" id="WP_241035812.1">
    <property type="nucleotide sequence ID" value="NZ_BAAAJF010000078.1"/>
</dbReference>
<feature type="transmembrane region" description="Helical" evidence="1">
    <location>
        <begin position="24"/>
        <end position="42"/>
    </location>
</feature>
<keyword evidence="3" id="KW-1185">Reference proteome</keyword>
<keyword evidence="1" id="KW-0812">Transmembrane</keyword>
<name>A0ABS9TB61_9PSEU</name>
<accession>A0ABS9TB61</accession>